<keyword evidence="2" id="KW-1185">Reference proteome</keyword>
<evidence type="ECO:0000313" key="1">
    <source>
        <dbReference type="EMBL" id="MEI4274100.1"/>
    </source>
</evidence>
<reference evidence="1 2" key="1">
    <citation type="submission" date="2024-03" db="EMBL/GenBank/DDBJ databases">
        <title>Draft genome sequence of Klenkia sp. LSe6-5.</title>
        <authorList>
            <person name="Duangmal K."/>
            <person name="Chantavorakit T."/>
        </authorList>
    </citation>
    <scope>NUCLEOTIDE SEQUENCE [LARGE SCALE GENOMIC DNA]</scope>
    <source>
        <strain evidence="1 2">LSe6-5</strain>
    </source>
</reference>
<gene>
    <name evidence="1" type="ORF">TEK04_20440</name>
</gene>
<dbReference type="EMBL" id="JBAPLU010000035">
    <property type="protein sequence ID" value="MEI4274100.1"/>
    <property type="molecule type" value="Genomic_DNA"/>
</dbReference>
<sequence>MDQPDDTQVQAVAATLDAIPRAAELSRRLANLPMGRSLAAALATPVTEPADEEIIEATWAFQWFLDRAADGGLPLTSAGYLRPDDVLGAAAVVPAAAGWIGAKNREIQTVPVLVFRECLQHLELLRRHKGSLLPTTRGTGARVHPRQLWAVLRESLVPADGFVRDASVLVLALAADPRQPGSSFDDVAACLDELGYRHGDGSPVGHRELIELDVTTVLDNLGRPARRTRGQWHPSAAALARAALSMRSTP</sequence>
<organism evidence="1 2">
    <name type="scientific">Klenkia sesuvii</name>
    <dbReference type="NCBI Taxonomy" id="3103137"/>
    <lineage>
        <taxon>Bacteria</taxon>
        <taxon>Bacillati</taxon>
        <taxon>Actinomycetota</taxon>
        <taxon>Actinomycetes</taxon>
        <taxon>Geodermatophilales</taxon>
        <taxon>Geodermatophilaceae</taxon>
        <taxon>Klenkia</taxon>
    </lineage>
</organism>
<name>A0ABU8DZ42_9ACTN</name>
<dbReference type="RefSeq" id="WP_336406215.1">
    <property type="nucleotide sequence ID" value="NZ_JBAPLU010000035.1"/>
</dbReference>
<accession>A0ABU8DZ42</accession>
<proteinExistence type="predicted"/>
<protein>
    <submittedName>
        <fullName evidence="1">Uncharacterized protein</fullName>
    </submittedName>
</protein>
<comment type="caution">
    <text evidence="1">The sequence shown here is derived from an EMBL/GenBank/DDBJ whole genome shotgun (WGS) entry which is preliminary data.</text>
</comment>
<dbReference type="Proteomes" id="UP001361570">
    <property type="component" value="Unassembled WGS sequence"/>
</dbReference>
<evidence type="ECO:0000313" key="2">
    <source>
        <dbReference type="Proteomes" id="UP001361570"/>
    </source>
</evidence>